<dbReference type="GeneID" id="93494679"/>
<dbReference type="RefSeq" id="WP_085249681.1">
    <property type="nucleotide sequence ID" value="NZ_CAJMWJ010000001.1"/>
</dbReference>
<evidence type="ECO:0000256" key="7">
    <source>
        <dbReference type="ARBA" id="ARBA00023033"/>
    </source>
</evidence>
<name>A0A1X2D6T5_9MYCO</name>
<evidence type="ECO:0000256" key="3">
    <source>
        <dbReference type="ARBA" id="ARBA00022617"/>
    </source>
</evidence>
<keyword evidence="10" id="KW-1185">Reference proteome</keyword>
<gene>
    <name evidence="9" type="ORF">AWC22_14315</name>
</gene>
<reference evidence="9 10" key="1">
    <citation type="submission" date="2016-01" db="EMBL/GenBank/DDBJ databases">
        <title>The new phylogeny of the genus Mycobacterium.</title>
        <authorList>
            <person name="Tarcisio F."/>
            <person name="Conor M."/>
            <person name="Antonella G."/>
            <person name="Elisabetta G."/>
            <person name="Giulia F.S."/>
            <person name="Sara T."/>
            <person name="Anna F."/>
            <person name="Clotilde B."/>
            <person name="Roberto B."/>
            <person name="Veronica D.S."/>
            <person name="Fabio R."/>
            <person name="Monica P."/>
            <person name="Olivier J."/>
            <person name="Enrico T."/>
            <person name="Nicola S."/>
        </authorList>
    </citation>
    <scope>NUCLEOTIDE SEQUENCE [LARGE SCALE GENOMIC DNA]</scope>
    <source>
        <strain evidence="9 10">DSM 45176</strain>
    </source>
</reference>
<sequence length="405" mass="44957">MCPSVFKADLPKLSYMDAQSPEEAHRRIREAREHGPIAMGLLGPEILSYELVRSVLPDSRFCVPKGLFLAAQGITSGRLWDRFRNNLMSLEGAKHNRLRRLVSQAFTPRSTARLEATIFEVITSLVDPLTSVGKCDVVKDIARPYPIPVICALLGTPVQDWRLFSDWADDIFKMFTFDVAGNEAVIMQAYDHLDAYIDGMVVQRRENLTDDLVSELLRAEDDGDRLTRDELCRLVSAMLMAGTDTTRHQLAAAVQVLCDHPEQWALLAEHPELAPRAVAELIRHTPAAFFVIRQAIEDVELAGVVIPAGTQVSVNVAAANRDPDIYDDPKRLDITRDDSSARLAFGLGAHHCLGAHLARAELTQALTVMTRRMRNPRRTGPAPWKPFAPLTGPATLPIEFDIEAA</sequence>
<dbReference type="GO" id="GO:0020037">
    <property type="term" value="F:heme binding"/>
    <property type="evidence" value="ECO:0007669"/>
    <property type="project" value="InterPro"/>
</dbReference>
<evidence type="ECO:0000256" key="4">
    <source>
        <dbReference type="ARBA" id="ARBA00022723"/>
    </source>
</evidence>
<dbReference type="InterPro" id="IPR002397">
    <property type="entry name" value="Cyt_P450_B"/>
</dbReference>
<evidence type="ECO:0000313" key="10">
    <source>
        <dbReference type="Proteomes" id="UP000193087"/>
    </source>
</evidence>
<dbReference type="STRING" id="486698.AWC22_14315"/>
<dbReference type="PANTHER" id="PTHR46696">
    <property type="entry name" value="P450, PUTATIVE (EUROFUNG)-RELATED"/>
    <property type="match status" value="1"/>
</dbReference>
<dbReference type="EMBL" id="LQPQ01000039">
    <property type="protein sequence ID" value="ORW83801.1"/>
    <property type="molecule type" value="Genomic_DNA"/>
</dbReference>
<dbReference type="InterPro" id="IPR036396">
    <property type="entry name" value="Cyt_P450_sf"/>
</dbReference>
<dbReference type="Gene3D" id="1.10.630.10">
    <property type="entry name" value="Cytochrome P450"/>
    <property type="match status" value="1"/>
</dbReference>
<proteinExistence type="inferred from homology"/>
<accession>A0A1X2D6T5</accession>
<evidence type="ECO:0000256" key="6">
    <source>
        <dbReference type="ARBA" id="ARBA00023004"/>
    </source>
</evidence>
<dbReference type="GO" id="GO:0004497">
    <property type="term" value="F:monooxygenase activity"/>
    <property type="evidence" value="ECO:0007669"/>
    <property type="project" value="UniProtKB-KW"/>
</dbReference>
<dbReference type="PANTHER" id="PTHR46696:SF6">
    <property type="entry name" value="P450, PUTATIVE (EUROFUNG)-RELATED"/>
    <property type="match status" value="1"/>
</dbReference>
<dbReference type="FunFam" id="1.10.630.10:FF:000018">
    <property type="entry name" value="Cytochrome P450 monooxygenase"/>
    <property type="match status" value="1"/>
</dbReference>
<keyword evidence="6 8" id="KW-0408">Iron</keyword>
<dbReference type="SUPFAM" id="SSF48264">
    <property type="entry name" value="Cytochrome P450"/>
    <property type="match status" value="1"/>
</dbReference>
<dbReference type="Proteomes" id="UP000193087">
    <property type="component" value="Unassembled WGS sequence"/>
</dbReference>
<dbReference type="GO" id="GO:0005506">
    <property type="term" value="F:iron ion binding"/>
    <property type="evidence" value="ECO:0007669"/>
    <property type="project" value="InterPro"/>
</dbReference>
<evidence type="ECO:0000256" key="2">
    <source>
        <dbReference type="ARBA" id="ARBA00010617"/>
    </source>
</evidence>
<dbReference type="InterPro" id="IPR001128">
    <property type="entry name" value="Cyt_P450"/>
</dbReference>
<keyword evidence="4 8" id="KW-0479">Metal-binding</keyword>
<dbReference type="Pfam" id="PF00067">
    <property type="entry name" value="p450"/>
    <property type="match status" value="1"/>
</dbReference>
<comment type="cofactor">
    <cofactor evidence="1">
        <name>heme</name>
        <dbReference type="ChEBI" id="CHEBI:30413"/>
    </cofactor>
</comment>
<evidence type="ECO:0000256" key="5">
    <source>
        <dbReference type="ARBA" id="ARBA00023002"/>
    </source>
</evidence>
<dbReference type="OrthoDB" id="3455208at2"/>
<protein>
    <submittedName>
        <fullName evidence="9">Cytochrome</fullName>
    </submittedName>
</protein>
<comment type="similarity">
    <text evidence="2 8">Belongs to the cytochrome P450 family.</text>
</comment>
<dbReference type="InterPro" id="IPR017972">
    <property type="entry name" value="Cyt_P450_CS"/>
</dbReference>
<comment type="caution">
    <text evidence="9">The sequence shown here is derived from an EMBL/GenBank/DDBJ whole genome shotgun (WGS) entry which is preliminary data.</text>
</comment>
<keyword evidence="3 8" id="KW-0349">Heme</keyword>
<organism evidence="9 10">
    <name type="scientific">Mycobacterium riyadhense</name>
    <dbReference type="NCBI Taxonomy" id="486698"/>
    <lineage>
        <taxon>Bacteria</taxon>
        <taxon>Bacillati</taxon>
        <taxon>Actinomycetota</taxon>
        <taxon>Actinomycetes</taxon>
        <taxon>Mycobacteriales</taxon>
        <taxon>Mycobacteriaceae</taxon>
        <taxon>Mycobacterium</taxon>
    </lineage>
</organism>
<evidence type="ECO:0000313" key="9">
    <source>
        <dbReference type="EMBL" id="ORW83801.1"/>
    </source>
</evidence>
<keyword evidence="5 8" id="KW-0560">Oxidoreductase</keyword>
<keyword evidence="7 8" id="KW-0503">Monooxygenase</keyword>
<evidence type="ECO:0000256" key="1">
    <source>
        <dbReference type="ARBA" id="ARBA00001971"/>
    </source>
</evidence>
<evidence type="ECO:0000256" key="8">
    <source>
        <dbReference type="RuleBase" id="RU000461"/>
    </source>
</evidence>
<dbReference type="PRINTS" id="PR00385">
    <property type="entry name" value="P450"/>
</dbReference>
<dbReference type="AlphaFoldDB" id="A0A1X2D6T5"/>
<dbReference type="GO" id="GO:0016705">
    <property type="term" value="F:oxidoreductase activity, acting on paired donors, with incorporation or reduction of molecular oxygen"/>
    <property type="evidence" value="ECO:0007669"/>
    <property type="project" value="InterPro"/>
</dbReference>
<dbReference type="PROSITE" id="PS00086">
    <property type="entry name" value="CYTOCHROME_P450"/>
    <property type="match status" value="1"/>
</dbReference>
<dbReference type="PRINTS" id="PR00359">
    <property type="entry name" value="BP450"/>
</dbReference>